<comment type="caution">
    <text evidence="2">The sequence shown here is derived from an EMBL/GenBank/DDBJ whole genome shotgun (WGS) entry which is preliminary data.</text>
</comment>
<accession>X1BLV0</accession>
<reference evidence="2" key="1">
    <citation type="journal article" date="2014" name="Front. Microbiol.">
        <title>High frequency of phylogenetically diverse reductive dehalogenase-homologous genes in deep subseafloor sedimentary metagenomes.</title>
        <authorList>
            <person name="Kawai M."/>
            <person name="Futagami T."/>
            <person name="Toyoda A."/>
            <person name="Takaki Y."/>
            <person name="Nishi S."/>
            <person name="Hori S."/>
            <person name="Arai W."/>
            <person name="Tsubouchi T."/>
            <person name="Morono Y."/>
            <person name="Uchiyama I."/>
            <person name="Ito T."/>
            <person name="Fujiyama A."/>
            <person name="Inagaki F."/>
            <person name="Takami H."/>
        </authorList>
    </citation>
    <scope>NUCLEOTIDE SEQUENCE</scope>
    <source>
        <strain evidence="2">Expedition CK06-06</strain>
    </source>
</reference>
<dbReference type="AlphaFoldDB" id="X1BLV0"/>
<keyword evidence="1" id="KW-0812">Transmembrane</keyword>
<name>X1BLV0_9ZZZZ</name>
<organism evidence="2">
    <name type="scientific">marine sediment metagenome</name>
    <dbReference type="NCBI Taxonomy" id="412755"/>
    <lineage>
        <taxon>unclassified sequences</taxon>
        <taxon>metagenomes</taxon>
        <taxon>ecological metagenomes</taxon>
    </lineage>
</organism>
<sequence>RVFLSADASLFNNELIANPTYDNRQFGLNIINWLTYTDIGESKQDWIIIFDEAHIRPEESRDLTSAGIFGFITQYIIHLSTNPITAWIYPLLAIYSLKKYLPKKNKKGEKKKAQEQDKKEEREKFRTSSFFAEKIEWYREKSRYGKALTLLYRRLERKLNALLRGRKITTKNVIDLVIAKEPNITKLKIRRITKFMDTIIAIKEGHGR</sequence>
<keyword evidence="1" id="KW-1133">Transmembrane helix</keyword>
<evidence type="ECO:0000256" key="1">
    <source>
        <dbReference type="SAM" id="Phobius"/>
    </source>
</evidence>
<feature type="non-terminal residue" evidence="2">
    <location>
        <position position="1"/>
    </location>
</feature>
<evidence type="ECO:0000313" key="2">
    <source>
        <dbReference type="EMBL" id="GAG85043.1"/>
    </source>
</evidence>
<keyword evidence="1" id="KW-0472">Membrane</keyword>
<dbReference type="EMBL" id="BART01016696">
    <property type="protein sequence ID" value="GAG85043.1"/>
    <property type="molecule type" value="Genomic_DNA"/>
</dbReference>
<protein>
    <submittedName>
        <fullName evidence="2">Uncharacterized protein</fullName>
    </submittedName>
</protein>
<proteinExistence type="predicted"/>
<feature type="transmembrane region" description="Helical" evidence="1">
    <location>
        <begin position="75"/>
        <end position="97"/>
    </location>
</feature>
<gene>
    <name evidence="2" type="ORF">S01H4_32036</name>
</gene>